<dbReference type="SMART" id="SM00670">
    <property type="entry name" value="PINc"/>
    <property type="match status" value="1"/>
</dbReference>
<name>A0ABS6RX30_9BACT</name>
<sequence>MSGRYLLDTNIIIDIFKNNPDICKSLTDIKEVFVPSIVIGELYFGAYKSTKIQENVKRIDDFVLENKVLSCDVKTALTYGNLKKYLKDKGHPIPENDIWIAAIAQQYGLTLISNDAHFDNIKNLKVIHGDIA</sequence>
<comment type="function">
    <text evidence="8">Toxic component of a toxin-antitoxin (TA) system. An RNase.</text>
</comment>
<reference evidence="10 11" key="1">
    <citation type="journal article" date="2020" name="J Geophys Res Biogeosci">
        <title>Magnetotaxis as an Adaptation to Enable Bacterial Shuttling of Microbial Sulfur and Sulfur Cycling Across Aquatic Oxic#Anoxic Interfaces.</title>
        <authorList>
            <person name="Li J."/>
            <person name="Liu P."/>
            <person name="Wang J."/>
            <person name="Roberts A.P."/>
            <person name="Pan Y."/>
        </authorList>
    </citation>
    <scope>NUCLEOTIDE SEQUENCE [LARGE SCALE GENOMIC DNA]</scope>
    <source>
        <strain evidence="10 11">MYR-1_YQ</strain>
    </source>
</reference>
<feature type="binding site" evidence="8">
    <location>
        <position position="8"/>
    </location>
    <ligand>
        <name>Mg(2+)</name>
        <dbReference type="ChEBI" id="CHEBI:18420"/>
    </ligand>
</feature>
<keyword evidence="3 8" id="KW-0540">Nuclease</keyword>
<keyword evidence="4 8" id="KW-0479">Metal-binding</keyword>
<feature type="domain" description="PIN" evidence="9">
    <location>
        <begin position="3"/>
        <end position="120"/>
    </location>
</feature>
<dbReference type="Gene3D" id="3.40.50.1010">
    <property type="entry name" value="5'-nuclease"/>
    <property type="match status" value="1"/>
</dbReference>
<keyword evidence="8" id="KW-0800">Toxin</keyword>
<dbReference type="PANTHER" id="PTHR33653:SF1">
    <property type="entry name" value="RIBONUCLEASE VAPC2"/>
    <property type="match status" value="1"/>
</dbReference>
<evidence type="ECO:0000313" key="10">
    <source>
        <dbReference type="EMBL" id="MBV6340808.1"/>
    </source>
</evidence>
<dbReference type="SUPFAM" id="SSF88723">
    <property type="entry name" value="PIN domain-like"/>
    <property type="match status" value="1"/>
</dbReference>
<dbReference type="PANTHER" id="PTHR33653">
    <property type="entry name" value="RIBONUCLEASE VAPC2"/>
    <property type="match status" value="1"/>
</dbReference>
<dbReference type="InterPro" id="IPR002716">
    <property type="entry name" value="PIN_dom"/>
</dbReference>
<evidence type="ECO:0000256" key="6">
    <source>
        <dbReference type="ARBA" id="ARBA00022842"/>
    </source>
</evidence>
<dbReference type="InterPro" id="IPR050556">
    <property type="entry name" value="Type_II_TA_system_RNase"/>
</dbReference>
<dbReference type="InterPro" id="IPR029060">
    <property type="entry name" value="PIN-like_dom_sf"/>
</dbReference>
<keyword evidence="5 8" id="KW-0378">Hydrolase</keyword>
<dbReference type="RefSeq" id="WP_218251425.1">
    <property type="nucleotide sequence ID" value="NZ_JABXWD010000048.1"/>
</dbReference>
<evidence type="ECO:0000256" key="5">
    <source>
        <dbReference type="ARBA" id="ARBA00022801"/>
    </source>
</evidence>
<keyword evidence="11" id="KW-1185">Reference proteome</keyword>
<dbReference type="EC" id="3.1.-.-" evidence="8"/>
<evidence type="ECO:0000256" key="2">
    <source>
        <dbReference type="ARBA" id="ARBA00022649"/>
    </source>
</evidence>
<protein>
    <recommendedName>
        <fullName evidence="8">Ribonuclease VapC</fullName>
        <shortName evidence="8">RNase VapC</shortName>
        <ecNumber evidence="8">3.1.-.-</ecNumber>
    </recommendedName>
    <alternativeName>
        <fullName evidence="8">Toxin VapC</fullName>
    </alternativeName>
</protein>
<keyword evidence="6 8" id="KW-0460">Magnesium</keyword>
<comment type="cofactor">
    <cofactor evidence="1 8">
        <name>Mg(2+)</name>
        <dbReference type="ChEBI" id="CHEBI:18420"/>
    </cofactor>
</comment>
<comment type="similarity">
    <text evidence="7 8">Belongs to the PINc/VapC protein family.</text>
</comment>
<comment type="caution">
    <text evidence="10">The sequence shown here is derived from an EMBL/GenBank/DDBJ whole genome shotgun (WGS) entry which is preliminary data.</text>
</comment>
<feature type="binding site" evidence="8">
    <location>
        <position position="97"/>
    </location>
    <ligand>
        <name>Mg(2+)</name>
        <dbReference type="ChEBI" id="CHEBI:18420"/>
    </ligand>
</feature>
<gene>
    <name evidence="8" type="primary">vapC</name>
    <name evidence="10" type="ORF">HWQ67_04350</name>
</gene>
<evidence type="ECO:0000256" key="4">
    <source>
        <dbReference type="ARBA" id="ARBA00022723"/>
    </source>
</evidence>
<dbReference type="EMBL" id="JABXWD010000048">
    <property type="protein sequence ID" value="MBV6340808.1"/>
    <property type="molecule type" value="Genomic_DNA"/>
</dbReference>
<dbReference type="HAMAP" id="MF_00265">
    <property type="entry name" value="VapC_Nob1"/>
    <property type="match status" value="1"/>
</dbReference>
<dbReference type="Proteomes" id="UP001196980">
    <property type="component" value="Unassembled WGS sequence"/>
</dbReference>
<evidence type="ECO:0000259" key="9">
    <source>
        <dbReference type="SMART" id="SM00670"/>
    </source>
</evidence>
<proteinExistence type="inferred from homology"/>
<organism evidence="10 11">
    <name type="scientific">Candidatus Magnetobacterium casense</name>
    <dbReference type="NCBI Taxonomy" id="1455061"/>
    <lineage>
        <taxon>Bacteria</taxon>
        <taxon>Pseudomonadati</taxon>
        <taxon>Nitrospirota</taxon>
        <taxon>Thermodesulfovibrionia</taxon>
        <taxon>Thermodesulfovibrionales</taxon>
        <taxon>Candidatus Magnetobacteriaceae</taxon>
        <taxon>Candidatus Magnetobacterium</taxon>
    </lineage>
</organism>
<evidence type="ECO:0000313" key="11">
    <source>
        <dbReference type="Proteomes" id="UP001196980"/>
    </source>
</evidence>
<keyword evidence="2 8" id="KW-1277">Toxin-antitoxin system</keyword>
<evidence type="ECO:0000256" key="8">
    <source>
        <dbReference type="HAMAP-Rule" id="MF_00265"/>
    </source>
</evidence>
<accession>A0ABS6RX30</accession>
<evidence type="ECO:0000256" key="3">
    <source>
        <dbReference type="ARBA" id="ARBA00022722"/>
    </source>
</evidence>
<evidence type="ECO:0000256" key="1">
    <source>
        <dbReference type="ARBA" id="ARBA00001946"/>
    </source>
</evidence>
<dbReference type="Pfam" id="PF01850">
    <property type="entry name" value="PIN"/>
    <property type="match status" value="1"/>
</dbReference>
<evidence type="ECO:0000256" key="7">
    <source>
        <dbReference type="ARBA" id="ARBA00038093"/>
    </source>
</evidence>
<dbReference type="InterPro" id="IPR022907">
    <property type="entry name" value="VapC_family"/>
</dbReference>
<dbReference type="CDD" id="cd18753">
    <property type="entry name" value="PIN_VapC4-5_FitB-like"/>
    <property type="match status" value="1"/>
</dbReference>